<dbReference type="InterPro" id="IPR016454">
    <property type="entry name" value="Cysteine_dSase"/>
</dbReference>
<dbReference type="PANTHER" id="PTHR11601">
    <property type="entry name" value="CYSTEINE DESULFURYLASE FAMILY MEMBER"/>
    <property type="match status" value="1"/>
</dbReference>
<keyword evidence="11" id="KW-0535">Nitrogen fixation</keyword>
<comment type="caution">
    <text evidence="16">The sequence shown here is derived from an EMBL/GenBank/DDBJ whole genome shotgun (WGS) entry which is preliminary data.</text>
</comment>
<accession>A0A5C6UAM5</accession>
<keyword evidence="10" id="KW-0411">Iron-sulfur</keyword>
<dbReference type="AlphaFoldDB" id="A0A5C6UAM5"/>
<evidence type="ECO:0000256" key="1">
    <source>
        <dbReference type="ARBA" id="ARBA00001933"/>
    </source>
</evidence>
<evidence type="ECO:0000256" key="5">
    <source>
        <dbReference type="ARBA" id="ARBA00013558"/>
    </source>
</evidence>
<dbReference type="GO" id="GO:0031071">
    <property type="term" value="F:cysteine desulfurase activity"/>
    <property type="evidence" value="ECO:0007669"/>
    <property type="project" value="UniProtKB-EC"/>
</dbReference>
<keyword evidence="9" id="KW-0408">Iron</keyword>
<keyword evidence="6" id="KW-0808">Transferase</keyword>
<evidence type="ECO:0000256" key="3">
    <source>
        <dbReference type="ARBA" id="ARBA00006490"/>
    </source>
</evidence>
<evidence type="ECO:0000256" key="12">
    <source>
        <dbReference type="ARBA" id="ARBA00031911"/>
    </source>
</evidence>
<dbReference type="OrthoDB" id="9804366at2"/>
<evidence type="ECO:0000256" key="10">
    <source>
        <dbReference type="ARBA" id="ARBA00023014"/>
    </source>
</evidence>
<dbReference type="PIRSF" id="PIRSF005572">
    <property type="entry name" value="NifS"/>
    <property type="match status" value="1"/>
</dbReference>
<evidence type="ECO:0000256" key="2">
    <source>
        <dbReference type="ARBA" id="ARBA00003120"/>
    </source>
</evidence>
<dbReference type="EMBL" id="VOQR01000001">
    <property type="protein sequence ID" value="TXC69943.1"/>
    <property type="molecule type" value="Genomic_DNA"/>
</dbReference>
<evidence type="ECO:0000259" key="15">
    <source>
        <dbReference type="Pfam" id="PF00266"/>
    </source>
</evidence>
<feature type="domain" description="Aminotransferase class V" evidence="15">
    <location>
        <begin position="3"/>
        <end position="363"/>
    </location>
</feature>
<dbReference type="SUPFAM" id="SSF53383">
    <property type="entry name" value="PLP-dependent transferases"/>
    <property type="match status" value="1"/>
</dbReference>
<dbReference type="FunFam" id="3.40.640.10:FF:000084">
    <property type="entry name" value="IscS-like cysteine desulfurase"/>
    <property type="match status" value="1"/>
</dbReference>
<evidence type="ECO:0000256" key="4">
    <source>
        <dbReference type="ARBA" id="ARBA00012239"/>
    </source>
</evidence>
<keyword evidence="8" id="KW-0663">Pyridoxal phosphate</keyword>
<dbReference type="EC" id="2.8.1.7" evidence="4"/>
<comment type="function">
    <text evidence="2">Catalyzes the removal of elemental sulfur atoms from cysteine to produce alanine. Seems to participate in the biosynthesis of the nitrogenase metalloclusters by providing the inorganic sulfur required for the Fe-S core formation.</text>
</comment>
<protein>
    <recommendedName>
        <fullName evidence="5">Cysteine desulfurase</fullName>
        <ecNumber evidence="4">2.8.1.7</ecNumber>
    </recommendedName>
    <alternativeName>
        <fullName evidence="12">Nitrogenase metalloclusters biosynthesis protein NifS</fullName>
    </alternativeName>
</protein>
<dbReference type="PROSITE" id="PS00595">
    <property type="entry name" value="AA_TRANSFER_CLASS_5"/>
    <property type="match status" value="1"/>
</dbReference>
<dbReference type="Gene3D" id="3.90.1150.10">
    <property type="entry name" value="Aspartate Aminotransferase, domain 1"/>
    <property type="match status" value="1"/>
</dbReference>
<evidence type="ECO:0000256" key="9">
    <source>
        <dbReference type="ARBA" id="ARBA00023004"/>
    </source>
</evidence>
<keyword evidence="7" id="KW-0479">Metal-binding</keyword>
<dbReference type="InterPro" id="IPR015424">
    <property type="entry name" value="PyrdxlP-dep_Trfase"/>
</dbReference>
<evidence type="ECO:0000256" key="7">
    <source>
        <dbReference type="ARBA" id="ARBA00022723"/>
    </source>
</evidence>
<gene>
    <name evidence="16" type="ORF">FSB78_02485</name>
</gene>
<dbReference type="Proteomes" id="UP000321250">
    <property type="component" value="Unassembled WGS sequence"/>
</dbReference>
<evidence type="ECO:0000256" key="14">
    <source>
        <dbReference type="RuleBase" id="RU004504"/>
    </source>
</evidence>
<keyword evidence="17" id="KW-1185">Reference proteome</keyword>
<dbReference type="PANTHER" id="PTHR11601:SF34">
    <property type="entry name" value="CYSTEINE DESULFURASE"/>
    <property type="match status" value="1"/>
</dbReference>
<comment type="catalytic activity">
    <reaction evidence="13">
        <text>(sulfur carrier)-H + L-cysteine = (sulfur carrier)-SH + L-alanine</text>
        <dbReference type="Rhea" id="RHEA:43892"/>
        <dbReference type="Rhea" id="RHEA-COMP:14737"/>
        <dbReference type="Rhea" id="RHEA-COMP:14739"/>
        <dbReference type="ChEBI" id="CHEBI:29917"/>
        <dbReference type="ChEBI" id="CHEBI:35235"/>
        <dbReference type="ChEBI" id="CHEBI:57972"/>
        <dbReference type="ChEBI" id="CHEBI:64428"/>
        <dbReference type="EC" id="2.8.1.7"/>
    </reaction>
</comment>
<dbReference type="Gene3D" id="3.40.640.10">
    <property type="entry name" value="Type I PLP-dependent aspartate aminotransferase-like (Major domain)"/>
    <property type="match status" value="1"/>
</dbReference>
<reference evidence="16 17" key="1">
    <citation type="journal article" date="2013" name="Antonie Van Leeuwenhoek">
        <title>Sphingomonas ginsenosidivorax sp. nov., with the ability to transform ginsenosides.</title>
        <authorList>
            <person name="Jin X.F."/>
            <person name="Kim J.K."/>
            <person name="Liu Q.M."/>
            <person name="Kang M.S."/>
            <person name="He D."/>
            <person name="Jin F.X."/>
            <person name="Kim S.C."/>
            <person name="Im W.T."/>
        </authorList>
    </citation>
    <scope>NUCLEOTIDE SEQUENCE [LARGE SCALE GENOMIC DNA]</scope>
    <source>
        <strain evidence="16 17">KHI67</strain>
    </source>
</reference>
<dbReference type="InterPro" id="IPR015422">
    <property type="entry name" value="PyrdxlP-dep_Trfase_small"/>
</dbReference>
<evidence type="ECO:0000256" key="11">
    <source>
        <dbReference type="ARBA" id="ARBA00023231"/>
    </source>
</evidence>
<evidence type="ECO:0000256" key="8">
    <source>
        <dbReference type="ARBA" id="ARBA00022898"/>
    </source>
</evidence>
<organism evidence="16 17">
    <name type="scientific">Sphingomonas ginsenosidivorax</name>
    <dbReference type="NCBI Taxonomy" id="862135"/>
    <lineage>
        <taxon>Bacteria</taxon>
        <taxon>Pseudomonadati</taxon>
        <taxon>Pseudomonadota</taxon>
        <taxon>Alphaproteobacteria</taxon>
        <taxon>Sphingomonadales</taxon>
        <taxon>Sphingomonadaceae</taxon>
        <taxon>Sphingomonas</taxon>
    </lineage>
</organism>
<dbReference type="Gene3D" id="1.10.260.50">
    <property type="match status" value="1"/>
</dbReference>
<dbReference type="InterPro" id="IPR000192">
    <property type="entry name" value="Aminotrans_V_dom"/>
</dbReference>
<dbReference type="GO" id="GO:0046872">
    <property type="term" value="F:metal ion binding"/>
    <property type="evidence" value="ECO:0007669"/>
    <property type="project" value="UniProtKB-KW"/>
</dbReference>
<name>A0A5C6UAM5_9SPHN</name>
<comment type="cofactor">
    <cofactor evidence="1 14">
        <name>pyridoxal 5'-phosphate</name>
        <dbReference type="ChEBI" id="CHEBI:597326"/>
    </cofactor>
</comment>
<dbReference type="Pfam" id="PF00266">
    <property type="entry name" value="Aminotran_5"/>
    <property type="match status" value="1"/>
</dbReference>
<dbReference type="RefSeq" id="WP_147079658.1">
    <property type="nucleotide sequence ID" value="NZ_VOQR01000001.1"/>
</dbReference>
<sequence>MPIYLDGLSTTPLAPEAREAMLDAWSRPGNPGSPHADGERAALIVEEGRARIAELIGASPAEVFFTSGATEANNLAITGVALAALAGASTRRRVIVSAVEHKAVLAPALRLRELGFVVDVAPVDANGVVDLNTLRALIGDDTLLVSVMAVNNETGVLQPVAAVAALAHESGALFHCDAAQAVGKVQLDVFDLDVDYLSASSHKMYGPGGIGALYVSATAPRPAPLVLGGGQERGLRAGTEPTALVAGFGAAADLANTRLDRDGEHADRLLKMFLVELSRCDVGLSVNGGGVERLPGAASLTISGSDAQSIAQALSSLVMLSTGSACTSGRIDTSHVLAAMGLDAKWSRSTLRVHFNRYSIEAEAVDAARLLAKRVKLDA</sequence>
<dbReference type="InterPro" id="IPR015421">
    <property type="entry name" value="PyrdxlP-dep_Trfase_major"/>
</dbReference>
<proteinExistence type="inferred from homology"/>
<evidence type="ECO:0000256" key="13">
    <source>
        <dbReference type="ARBA" id="ARBA00050776"/>
    </source>
</evidence>
<evidence type="ECO:0000256" key="6">
    <source>
        <dbReference type="ARBA" id="ARBA00022679"/>
    </source>
</evidence>
<evidence type="ECO:0000313" key="16">
    <source>
        <dbReference type="EMBL" id="TXC69943.1"/>
    </source>
</evidence>
<comment type="similarity">
    <text evidence="3">Belongs to the class-V pyridoxal-phosphate-dependent aminotransferase family. NifS/IscS subfamily.</text>
</comment>
<evidence type="ECO:0000313" key="17">
    <source>
        <dbReference type="Proteomes" id="UP000321250"/>
    </source>
</evidence>
<dbReference type="GO" id="GO:0051536">
    <property type="term" value="F:iron-sulfur cluster binding"/>
    <property type="evidence" value="ECO:0007669"/>
    <property type="project" value="UniProtKB-KW"/>
</dbReference>
<dbReference type="InterPro" id="IPR020578">
    <property type="entry name" value="Aminotrans_V_PyrdxlP_BS"/>
</dbReference>